<dbReference type="RefSeq" id="WP_390248903.1">
    <property type="nucleotide sequence ID" value="NZ_JBHSDT010000002.1"/>
</dbReference>
<sequence length="233" mass="27126">MKFNLYYLLKSSWATVLIFWGIYTGFIAFMFLLAISFQSSSIEIIGFNTLPSLIFTAVFASLFFKETFPSIIKYGTTRFSYLVSMIVYIVLYATVMTIISNILIMFINWFSDFFKITNFQFYGLDTSFEGTVSKSDIFVYEGLLYILIFLFWLIISSLFFRYGYKISAIFIVIIGIPFFIRSYAEEIIDLLRYLIITEEQYTALAFLIPYSILAIGIWLIIRNASIVDKLSNK</sequence>
<protein>
    <recommendedName>
        <fullName evidence="4">ABC transporter permease</fullName>
    </recommendedName>
</protein>
<feature type="transmembrane region" description="Helical" evidence="1">
    <location>
        <begin position="85"/>
        <end position="110"/>
    </location>
</feature>
<comment type="caution">
    <text evidence="2">The sequence shown here is derived from an EMBL/GenBank/DDBJ whole genome shotgun (WGS) entry which is preliminary data.</text>
</comment>
<proteinExistence type="predicted"/>
<feature type="transmembrane region" description="Helical" evidence="1">
    <location>
        <begin position="12"/>
        <end position="38"/>
    </location>
</feature>
<keyword evidence="1" id="KW-1133">Transmembrane helix</keyword>
<feature type="transmembrane region" description="Helical" evidence="1">
    <location>
        <begin position="162"/>
        <end position="180"/>
    </location>
</feature>
<feature type="transmembrane region" description="Helical" evidence="1">
    <location>
        <begin position="44"/>
        <end position="64"/>
    </location>
</feature>
<name>A0ABV8WRM3_9BACI</name>
<keyword evidence="3" id="KW-1185">Reference proteome</keyword>
<reference evidence="3" key="1">
    <citation type="journal article" date="2019" name="Int. J. Syst. Evol. Microbiol.">
        <title>The Global Catalogue of Microorganisms (GCM) 10K type strain sequencing project: providing services to taxonomists for standard genome sequencing and annotation.</title>
        <authorList>
            <consortium name="The Broad Institute Genomics Platform"/>
            <consortium name="The Broad Institute Genome Sequencing Center for Infectious Disease"/>
            <person name="Wu L."/>
            <person name="Ma J."/>
        </authorList>
    </citation>
    <scope>NUCLEOTIDE SEQUENCE [LARGE SCALE GENOMIC DNA]</scope>
    <source>
        <strain evidence="3">CCUG 37865</strain>
    </source>
</reference>
<feature type="transmembrane region" description="Helical" evidence="1">
    <location>
        <begin position="200"/>
        <end position="221"/>
    </location>
</feature>
<accession>A0ABV8WRM3</accession>
<evidence type="ECO:0000313" key="3">
    <source>
        <dbReference type="Proteomes" id="UP001595882"/>
    </source>
</evidence>
<dbReference type="Proteomes" id="UP001595882">
    <property type="component" value="Unassembled WGS sequence"/>
</dbReference>
<evidence type="ECO:0000256" key="1">
    <source>
        <dbReference type="SAM" id="Phobius"/>
    </source>
</evidence>
<gene>
    <name evidence="2" type="ORF">ACFOY7_02065</name>
</gene>
<keyword evidence="1" id="KW-0472">Membrane</keyword>
<dbReference type="EMBL" id="JBHSDT010000002">
    <property type="protein sequence ID" value="MFC4401882.1"/>
    <property type="molecule type" value="Genomic_DNA"/>
</dbReference>
<keyword evidence="1" id="KW-0812">Transmembrane</keyword>
<organism evidence="2 3">
    <name type="scientific">Gracilibacillus xinjiangensis</name>
    <dbReference type="NCBI Taxonomy" id="1193282"/>
    <lineage>
        <taxon>Bacteria</taxon>
        <taxon>Bacillati</taxon>
        <taxon>Bacillota</taxon>
        <taxon>Bacilli</taxon>
        <taxon>Bacillales</taxon>
        <taxon>Bacillaceae</taxon>
        <taxon>Gracilibacillus</taxon>
    </lineage>
</organism>
<feature type="transmembrane region" description="Helical" evidence="1">
    <location>
        <begin position="137"/>
        <end position="155"/>
    </location>
</feature>
<evidence type="ECO:0000313" key="2">
    <source>
        <dbReference type="EMBL" id="MFC4401882.1"/>
    </source>
</evidence>
<evidence type="ECO:0008006" key="4">
    <source>
        <dbReference type="Google" id="ProtNLM"/>
    </source>
</evidence>